<proteinExistence type="inferred from homology"/>
<dbReference type="Gene3D" id="3.40.50.12660">
    <property type="match status" value="2"/>
</dbReference>
<gene>
    <name evidence="4" type="ORF">HU200_013309</name>
</gene>
<dbReference type="GO" id="GO:0005737">
    <property type="term" value="C:cytoplasm"/>
    <property type="evidence" value="ECO:0007669"/>
    <property type="project" value="TreeGrafter"/>
</dbReference>
<dbReference type="PANTHER" id="PTHR48104">
    <property type="entry name" value="METACASPASE-4"/>
    <property type="match status" value="1"/>
</dbReference>
<protein>
    <recommendedName>
        <fullName evidence="3">Peptidase C14 caspase domain-containing protein</fullName>
    </recommendedName>
</protein>
<name>A0A835FDG2_9POAL</name>
<comment type="caution">
    <text evidence="4">The sequence shown here is derived from an EMBL/GenBank/DDBJ whole genome shotgun (WGS) entry which is preliminary data.</text>
</comment>
<evidence type="ECO:0000256" key="1">
    <source>
        <dbReference type="ARBA" id="ARBA00009005"/>
    </source>
</evidence>
<feature type="domain" description="Peptidase C14 caspase" evidence="3">
    <location>
        <begin position="14"/>
        <end position="285"/>
    </location>
</feature>
<accession>A0A835FDG2</accession>
<dbReference type="Pfam" id="PF00656">
    <property type="entry name" value="Peptidase_C14"/>
    <property type="match status" value="1"/>
</dbReference>
<evidence type="ECO:0000313" key="4">
    <source>
        <dbReference type="EMBL" id="KAF8747072.1"/>
    </source>
</evidence>
<dbReference type="GO" id="GO:0004197">
    <property type="term" value="F:cysteine-type endopeptidase activity"/>
    <property type="evidence" value="ECO:0007669"/>
    <property type="project" value="InterPro"/>
</dbReference>
<evidence type="ECO:0000256" key="2">
    <source>
        <dbReference type="SAM" id="MobiDB-lite"/>
    </source>
</evidence>
<evidence type="ECO:0000259" key="3">
    <source>
        <dbReference type="Pfam" id="PF00656"/>
    </source>
</evidence>
<reference evidence="4" key="1">
    <citation type="submission" date="2020-07" db="EMBL/GenBank/DDBJ databases">
        <title>Genome sequence and genetic diversity analysis of an under-domesticated orphan crop, white fonio (Digitaria exilis).</title>
        <authorList>
            <person name="Bennetzen J.L."/>
            <person name="Chen S."/>
            <person name="Ma X."/>
            <person name="Wang X."/>
            <person name="Yssel A.E.J."/>
            <person name="Chaluvadi S.R."/>
            <person name="Johnson M."/>
            <person name="Gangashetty P."/>
            <person name="Hamidou F."/>
            <person name="Sanogo M.D."/>
            <person name="Zwaenepoel A."/>
            <person name="Wallace J."/>
            <person name="Van De Peer Y."/>
            <person name="Van Deynze A."/>
        </authorList>
    </citation>
    <scope>NUCLEOTIDE SEQUENCE</scope>
    <source>
        <tissue evidence="4">Leaves</tissue>
    </source>
</reference>
<dbReference type="InterPro" id="IPR050452">
    <property type="entry name" value="Metacaspase"/>
</dbReference>
<feature type="region of interest" description="Disordered" evidence="2">
    <location>
        <begin position="129"/>
        <end position="151"/>
    </location>
</feature>
<keyword evidence="5" id="KW-1185">Reference proteome</keyword>
<sequence>MEGTTTRTNQKKMLATLVGCNYGGTRYELRGCINDVLAMRDTLVARFAFAPTDITVLTDDGPSSGGVVLPTGANIKRALADMVSRRRAGDVLFFHYSGHGTLVPRRHGHGHGVDEAIVPCDFNLITAADSSTRRRSRSAPPSPTTSTAAASRGRFLPYGAVVGHLSATSGVDASHHVAEHLLALFGDDASAKFHGHHQQEEQRFHDDGGVLLSGCQTDETSADVPAGRTATARRAARSAARCRPCLRRRNRGGGGAEQPGVVRQARKVLAEKGFQQHPCLYCSDANADAPFLCQPLAPGEFRTITAL</sequence>
<dbReference type="Proteomes" id="UP000636709">
    <property type="component" value="Unassembled WGS sequence"/>
</dbReference>
<dbReference type="InterPro" id="IPR011600">
    <property type="entry name" value="Pept_C14_caspase"/>
</dbReference>
<comment type="similarity">
    <text evidence="1">Belongs to the peptidase C14B family.</text>
</comment>
<dbReference type="AlphaFoldDB" id="A0A835FDG2"/>
<dbReference type="OrthoDB" id="3223806at2759"/>
<dbReference type="PANTHER" id="PTHR48104:SF7">
    <property type="entry name" value="METACASPASE-9"/>
    <property type="match status" value="1"/>
</dbReference>
<organism evidence="4 5">
    <name type="scientific">Digitaria exilis</name>
    <dbReference type="NCBI Taxonomy" id="1010633"/>
    <lineage>
        <taxon>Eukaryota</taxon>
        <taxon>Viridiplantae</taxon>
        <taxon>Streptophyta</taxon>
        <taxon>Embryophyta</taxon>
        <taxon>Tracheophyta</taxon>
        <taxon>Spermatophyta</taxon>
        <taxon>Magnoliopsida</taxon>
        <taxon>Liliopsida</taxon>
        <taxon>Poales</taxon>
        <taxon>Poaceae</taxon>
        <taxon>PACMAD clade</taxon>
        <taxon>Panicoideae</taxon>
        <taxon>Panicodae</taxon>
        <taxon>Paniceae</taxon>
        <taxon>Anthephorinae</taxon>
        <taxon>Digitaria</taxon>
    </lineage>
</organism>
<dbReference type="EMBL" id="JACEFO010001168">
    <property type="protein sequence ID" value="KAF8747072.1"/>
    <property type="molecule type" value="Genomic_DNA"/>
</dbReference>
<evidence type="ECO:0000313" key="5">
    <source>
        <dbReference type="Proteomes" id="UP000636709"/>
    </source>
</evidence>
<dbReference type="GO" id="GO:0006508">
    <property type="term" value="P:proteolysis"/>
    <property type="evidence" value="ECO:0007669"/>
    <property type="project" value="InterPro"/>
</dbReference>